<dbReference type="RefSeq" id="WP_142765743.1">
    <property type="nucleotide sequence ID" value="NZ_CP041356.1"/>
</dbReference>
<sequence>MTKEEIIEFGLSLGATYLDFPFSQNSGAIDYAVLRHLKNKKIFAIIYERNENLIVALKQNPEISQELREFFVDVTPAFHMNKTHWNDIRLGGDVPDDILQKMIENSYDLIKPKRKVK</sequence>
<dbReference type="PANTHER" id="PTHR35145">
    <property type="entry name" value="CYTOPLASMIC PROTEIN-RELATED"/>
    <property type="match status" value="1"/>
</dbReference>
<dbReference type="SUPFAM" id="SSF142906">
    <property type="entry name" value="YjbR-like"/>
    <property type="match status" value="1"/>
</dbReference>
<keyword evidence="2" id="KW-1185">Reference proteome</keyword>
<dbReference type="Proteomes" id="UP000315128">
    <property type="component" value="Chromosome"/>
</dbReference>
<dbReference type="InterPro" id="IPR058532">
    <property type="entry name" value="YjbR/MT2646/Rv2570-like"/>
</dbReference>
<gene>
    <name evidence="1" type="ORF">FLP15_01580</name>
</gene>
<dbReference type="Gene3D" id="3.90.1150.30">
    <property type="match status" value="1"/>
</dbReference>
<proteinExistence type="predicted"/>
<reference evidence="1 2" key="1">
    <citation type="submission" date="2019-07" db="EMBL/GenBank/DDBJ databases">
        <title>Genome sequencing of KACC 19320.</title>
        <authorList>
            <person name="Heo J."/>
            <person name="Kim S.-J."/>
            <person name="Kim J.-S."/>
            <person name="Hong S.-B."/>
            <person name="Kwon S.-W."/>
        </authorList>
    </citation>
    <scope>NUCLEOTIDE SEQUENCE [LARGE SCALE GENOMIC DNA]</scope>
    <source>
        <strain evidence="1 2">KACC 19320</strain>
    </source>
</reference>
<dbReference type="OrthoDB" id="9789813at2"/>
<dbReference type="EMBL" id="CP041356">
    <property type="protein sequence ID" value="QDK70106.1"/>
    <property type="molecule type" value="Genomic_DNA"/>
</dbReference>
<name>A0A514Z6A2_9LACT</name>
<evidence type="ECO:0000313" key="1">
    <source>
        <dbReference type="EMBL" id="QDK70106.1"/>
    </source>
</evidence>
<dbReference type="Pfam" id="PF04237">
    <property type="entry name" value="YjbR"/>
    <property type="match status" value="1"/>
</dbReference>
<dbReference type="InterPro" id="IPR007351">
    <property type="entry name" value="YjbR"/>
</dbReference>
<accession>A0A514Z6A2</accession>
<dbReference type="KEGG" id="lack:FLP15_01580"/>
<dbReference type="PANTHER" id="PTHR35145:SF1">
    <property type="entry name" value="CYTOPLASMIC PROTEIN"/>
    <property type="match status" value="1"/>
</dbReference>
<keyword evidence="1" id="KW-0238">DNA-binding</keyword>
<dbReference type="InterPro" id="IPR038056">
    <property type="entry name" value="YjbR-like_sf"/>
</dbReference>
<evidence type="ECO:0000313" key="2">
    <source>
        <dbReference type="Proteomes" id="UP000315128"/>
    </source>
</evidence>
<dbReference type="GO" id="GO:0003677">
    <property type="term" value="F:DNA binding"/>
    <property type="evidence" value="ECO:0007669"/>
    <property type="project" value="UniProtKB-KW"/>
</dbReference>
<dbReference type="AlphaFoldDB" id="A0A514Z6A2"/>
<organism evidence="1 2">
    <name type="scientific">Lactococcus protaetiae</name>
    <dbReference type="NCBI Taxonomy" id="2592653"/>
    <lineage>
        <taxon>Bacteria</taxon>
        <taxon>Bacillati</taxon>
        <taxon>Bacillota</taxon>
        <taxon>Bacilli</taxon>
        <taxon>Lactobacillales</taxon>
        <taxon>Streptococcaceae</taxon>
        <taxon>Lactococcus</taxon>
    </lineage>
</organism>
<protein>
    <submittedName>
        <fullName evidence="1">MmcQ/YjbR family DNA-binding protein</fullName>
    </submittedName>
</protein>